<organism evidence="3 4">
    <name type="scientific">Mycolicibacterium porcinum</name>
    <dbReference type="NCBI Taxonomy" id="39693"/>
    <lineage>
        <taxon>Bacteria</taxon>
        <taxon>Bacillati</taxon>
        <taxon>Actinomycetota</taxon>
        <taxon>Actinomycetes</taxon>
        <taxon>Mycobacteriales</taxon>
        <taxon>Mycobacteriaceae</taxon>
        <taxon>Mycolicibacterium</taxon>
    </lineage>
</organism>
<dbReference type="Pfam" id="PF07282">
    <property type="entry name" value="Cas12f1-like_TNB"/>
    <property type="match status" value="1"/>
</dbReference>
<evidence type="ECO:0000259" key="2">
    <source>
        <dbReference type="Pfam" id="PF07282"/>
    </source>
</evidence>
<gene>
    <name evidence="3" type="ORF">ABFW12_30965</name>
</gene>
<sequence length="37" mass="4105">MFGTCAGCGRRKLNLTLADRVFECDVCGVRIDRDLEA</sequence>
<comment type="caution">
    <text evidence="3">The sequence shown here is derived from an EMBL/GenBank/DDBJ whole genome shotgun (WGS) entry which is preliminary data.</text>
</comment>
<accession>A0ABV3VMQ7</accession>
<evidence type="ECO:0000313" key="3">
    <source>
        <dbReference type="EMBL" id="MEX3742669.1"/>
    </source>
</evidence>
<name>A0ABV3VMQ7_9MYCO</name>
<dbReference type="Proteomes" id="UP001558474">
    <property type="component" value="Unassembled WGS sequence"/>
</dbReference>
<reference evidence="3 4" key="1">
    <citation type="submission" date="2024-04" db="EMBL/GenBank/DDBJ databases">
        <title>Genomic Markers of Mycobacteria.</title>
        <authorList>
            <person name="Soliman M.S."/>
            <person name="Elkholy A."/>
            <person name="Soliman N.S."/>
            <person name="Abbas A."/>
            <person name="Khayrat S."/>
            <person name="Shawky S."/>
        </authorList>
    </citation>
    <scope>NUCLEOTIDE SEQUENCE [LARGE SCALE GENOMIC DNA]</scope>
    <source>
        <strain evidence="3 4">Egy-CU-AM5</strain>
    </source>
</reference>
<keyword evidence="4" id="KW-1185">Reference proteome</keyword>
<dbReference type="RefSeq" id="WP_368574434.1">
    <property type="nucleotide sequence ID" value="NZ_JBDLOU010000110.1"/>
</dbReference>
<dbReference type="EMBL" id="JBDLOU010000110">
    <property type="protein sequence ID" value="MEX3742669.1"/>
    <property type="molecule type" value="Genomic_DNA"/>
</dbReference>
<evidence type="ECO:0000256" key="1">
    <source>
        <dbReference type="ARBA" id="ARBA00023125"/>
    </source>
</evidence>
<evidence type="ECO:0000313" key="4">
    <source>
        <dbReference type="Proteomes" id="UP001558474"/>
    </source>
</evidence>
<feature type="domain" description="Cas12f1-like TNB" evidence="2">
    <location>
        <begin position="4"/>
        <end position="37"/>
    </location>
</feature>
<dbReference type="InterPro" id="IPR010095">
    <property type="entry name" value="Cas12f1-like_TNB"/>
</dbReference>
<proteinExistence type="predicted"/>
<protein>
    <submittedName>
        <fullName evidence="3">Zinc ribbon domain-containing protein</fullName>
    </submittedName>
</protein>
<keyword evidence="1" id="KW-0238">DNA-binding</keyword>